<name>A0ABQ0LD00_MYCCL</name>
<dbReference type="EMBL" id="DF844986">
    <property type="protein sequence ID" value="GAT48882.1"/>
    <property type="molecule type" value="Genomic_DNA"/>
</dbReference>
<proteinExistence type="predicted"/>
<feature type="region of interest" description="Disordered" evidence="1">
    <location>
        <begin position="1"/>
        <end position="37"/>
    </location>
</feature>
<organism evidence="3 4">
    <name type="scientific">Mycena chlorophos</name>
    <name type="common">Agaric fungus</name>
    <name type="synonym">Agaricus chlorophos</name>
    <dbReference type="NCBI Taxonomy" id="658473"/>
    <lineage>
        <taxon>Eukaryota</taxon>
        <taxon>Fungi</taxon>
        <taxon>Dikarya</taxon>
        <taxon>Basidiomycota</taxon>
        <taxon>Agaricomycotina</taxon>
        <taxon>Agaricomycetes</taxon>
        <taxon>Agaricomycetidae</taxon>
        <taxon>Agaricales</taxon>
        <taxon>Marasmiineae</taxon>
        <taxon>Mycenaceae</taxon>
        <taxon>Mycena</taxon>
    </lineage>
</organism>
<accession>A0ABQ0LD00</accession>
<gene>
    <name evidence="3" type="ORF">MCHLO_06251</name>
</gene>
<feature type="region of interest" description="Disordered" evidence="1">
    <location>
        <begin position="461"/>
        <end position="490"/>
    </location>
</feature>
<sequence>MSKETTKLVPSGWHTAYLPSPQPQPHPQPQPGPSVPVTHYHTIVIHERSQQDRRRRRGSCCRFLAFFFIVWLLVHAAVHHLRKHHGCHGLRCRNDNDWLSSQLGIVDANIPEDMVIERCLHNGQLLKPNFSETAAKTTSPALGFTFPIATNTSITFTYHQSFSSFSFFDLDLVRWWSWFVSRLRFSAVEAVVFARPTLQVTTTDSLTDTAEVSVSSSTGTTVCQMQGRDGTEIGIVIFSLETALDPQLTLRLPEATTNTPRWKQNKTIKALNAYLPNFAINVAGHLALQSLRLTATNAPINLGTDSLQASERVDVSTTNAALTAKNITAPHLSLTTTNAAIRGSFNASESLILRTTNSPIDVSVGLENNKGTPSPTSGSLTTTNGNIDARIRLSTPPKLNVGGSFGLTASTTNKHAFVDVVDAPEGHKLMLSTHTTNAPAEVRIPLAYEGALSVYASERGRASVQQKHKDDGDSRVLSVQQDPRGRSVHGAIYKDDEGKTRGSVGVSTTNAKAVVIV</sequence>
<evidence type="ECO:0000313" key="3">
    <source>
        <dbReference type="EMBL" id="GAT48882.1"/>
    </source>
</evidence>
<keyword evidence="4" id="KW-1185">Reference proteome</keyword>
<evidence type="ECO:0000256" key="2">
    <source>
        <dbReference type="SAM" id="Phobius"/>
    </source>
</evidence>
<protein>
    <recommendedName>
        <fullName evidence="5">Adhesin domain-containing protein</fullName>
    </recommendedName>
</protein>
<keyword evidence="2" id="KW-0812">Transmembrane</keyword>
<evidence type="ECO:0000256" key="1">
    <source>
        <dbReference type="SAM" id="MobiDB-lite"/>
    </source>
</evidence>
<evidence type="ECO:0000313" key="4">
    <source>
        <dbReference type="Proteomes" id="UP000815677"/>
    </source>
</evidence>
<feature type="compositionally biased region" description="Pro residues" evidence="1">
    <location>
        <begin position="20"/>
        <end position="34"/>
    </location>
</feature>
<evidence type="ECO:0008006" key="5">
    <source>
        <dbReference type="Google" id="ProtNLM"/>
    </source>
</evidence>
<dbReference type="Proteomes" id="UP000815677">
    <property type="component" value="Unassembled WGS sequence"/>
</dbReference>
<feature type="transmembrane region" description="Helical" evidence="2">
    <location>
        <begin position="63"/>
        <end position="81"/>
    </location>
</feature>
<keyword evidence="2" id="KW-1133">Transmembrane helix</keyword>
<reference evidence="3" key="1">
    <citation type="submission" date="2014-09" db="EMBL/GenBank/DDBJ databases">
        <title>Genome sequence of the luminous mushroom Mycena chlorophos for searching fungal bioluminescence genes.</title>
        <authorList>
            <person name="Tanaka Y."/>
            <person name="Kasuga D."/>
            <person name="Oba Y."/>
            <person name="Hase S."/>
            <person name="Sato K."/>
            <person name="Oba Y."/>
            <person name="Sakakibara Y."/>
        </authorList>
    </citation>
    <scope>NUCLEOTIDE SEQUENCE</scope>
</reference>
<keyword evidence="2" id="KW-0472">Membrane</keyword>